<evidence type="ECO:0000313" key="3">
    <source>
        <dbReference type="EMBL" id="KAL3752851.1"/>
    </source>
</evidence>
<evidence type="ECO:0000313" key="4">
    <source>
        <dbReference type="Proteomes" id="UP001634007"/>
    </source>
</evidence>
<comment type="caution">
    <text evidence="3">The sequence shown here is derived from an EMBL/GenBank/DDBJ whole genome shotgun (WGS) entry which is preliminary data.</text>
</comment>
<feature type="transmembrane region" description="Helical" evidence="1">
    <location>
        <begin position="44"/>
        <end position="66"/>
    </location>
</feature>
<feature type="transmembrane region" description="Helical" evidence="1">
    <location>
        <begin position="221"/>
        <end position="238"/>
    </location>
</feature>
<dbReference type="InterPro" id="IPR007658">
    <property type="entry name" value="DUF594"/>
</dbReference>
<keyword evidence="1" id="KW-0812">Transmembrane</keyword>
<evidence type="ECO:0000256" key="1">
    <source>
        <dbReference type="SAM" id="Phobius"/>
    </source>
</evidence>
<dbReference type="EMBL" id="JBJKBG010000001">
    <property type="protein sequence ID" value="KAL3752851.1"/>
    <property type="molecule type" value="Genomic_DNA"/>
</dbReference>
<keyword evidence="1" id="KW-1133">Transmembrane helix</keyword>
<feature type="transmembrane region" description="Helical" evidence="1">
    <location>
        <begin position="13"/>
        <end position="32"/>
    </location>
</feature>
<sequence>MAFGSILDLWKKWNIRGFVILSLSLQVFLILFAPIRKKIANDRIVFLLWLAYLMADWVAAFGIGLISHNQGNSSTSATDVDGALQAFWASFLLLHLGGPDTITAFSLEDSSLWQRHMLSLIFQVGAAIYVFVQIFPINKSQVIPTMLVFLAGVTKNAERLRALNLSSLPRLRESMLSGLRLGKTIISQGANDKLIEEVNAPRDGYSDGEEAKLLESTMVKHAYYFFQIFNVFIGNLIFKREERKMSREYFCKVSAIDALRVISIELNFMYEVLYTKALAIHSRWSYIFRFINFTSIVLAFVLFNRLQKDGLFELDVEITYSLLFGGIALDVIALFMLIFSDWTVAGIKWYTTGSSKLDSFLHKLVSTTDELRDPRFVVGEAENNSNVIYTVLDTPLIFRRWSESISACNLFSETLKESPTRMYKHDRPWGITTFSNICNFPFCVAKKIISCLQEAGEIIRGRGPRERLMIANTKYVSKNPFIKKLWIYIFNELKRKSENANDLAEVREIFEARGNLFLESEPVGIECGHLLLYVTEVNYDASIIMWHLATEMWYNNEKSTGENDEREFSKILSDYMMYLCLNQPNVTFAVEGIAQMTSAETVRELWGHADGATKDVKGLCKILSGIFEPTSPLRGPGILALKLGSLEDLKWRVMSGVWVEMLSYAASHIRGEAHVKVLSKGGELLTFVWLLMAHFGCLYIPEWGTHYEPLGEWTNLSNF</sequence>
<reference evidence="3 4" key="1">
    <citation type="submission" date="2024-11" db="EMBL/GenBank/DDBJ databases">
        <title>Chromosome-level genome assembly of Eucalyptus globulus Labill. provides insights into its genome evolution.</title>
        <authorList>
            <person name="Li X."/>
        </authorList>
    </citation>
    <scope>NUCLEOTIDE SEQUENCE [LARGE SCALE GENOMIC DNA]</scope>
    <source>
        <strain evidence="3">CL2024</strain>
        <tissue evidence="3">Fresh tender leaves</tissue>
    </source>
</reference>
<keyword evidence="4" id="KW-1185">Reference proteome</keyword>
<accession>A0ABD3LM22</accession>
<dbReference type="Proteomes" id="UP001634007">
    <property type="component" value="Unassembled WGS sequence"/>
</dbReference>
<name>A0ABD3LM22_EUCGL</name>
<evidence type="ECO:0000259" key="2">
    <source>
        <dbReference type="Pfam" id="PF13968"/>
    </source>
</evidence>
<feature type="transmembrane region" description="Helical" evidence="1">
    <location>
        <begin position="286"/>
        <end position="306"/>
    </location>
</feature>
<dbReference type="Pfam" id="PF13968">
    <property type="entry name" value="DUF4220"/>
    <property type="match status" value="1"/>
</dbReference>
<proteinExistence type="predicted"/>
<feature type="transmembrane region" description="Helical" evidence="1">
    <location>
        <begin position="117"/>
        <end position="137"/>
    </location>
</feature>
<organism evidence="3 4">
    <name type="scientific">Eucalyptus globulus</name>
    <name type="common">Tasmanian blue gum</name>
    <dbReference type="NCBI Taxonomy" id="34317"/>
    <lineage>
        <taxon>Eukaryota</taxon>
        <taxon>Viridiplantae</taxon>
        <taxon>Streptophyta</taxon>
        <taxon>Embryophyta</taxon>
        <taxon>Tracheophyta</taxon>
        <taxon>Spermatophyta</taxon>
        <taxon>Magnoliopsida</taxon>
        <taxon>eudicotyledons</taxon>
        <taxon>Gunneridae</taxon>
        <taxon>Pentapetalae</taxon>
        <taxon>rosids</taxon>
        <taxon>malvids</taxon>
        <taxon>Myrtales</taxon>
        <taxon>Myrtaceae</taxon>
        <taxon>Myrtoideae</taxon>
        <taxon>Eucalypteae</taxon>
        <taxon>Eucalyptus</taxon>
    </lineage>
</organism>
<dbReference type="InterPro" id="IPR025315">
    <property type="entry name" value="DUF4220"/>
</dbReference>
<feature type="transmembrane region" description="Helical" evidence="1">
    <location>
        <begin position="86"/>
        <end position="105"/>
    </location>
</feature>
<dbReference type="AlphaFoldDB" id="A0ABD3LM22"/>
<feature type="transmembrane region" description="Helical" evidence="1">
    <location>
        <begin position="318"/>
        <end position="339"/>
    </location>
</feature>
<dbReference type="PANTHER" id="PTHR31325">
    <property type="entry name" value="OS01G0798800 PROTEIN-RELATED"/>
    <property type="match status" value="1"/>
</dbReference>
<protein>
    <recommendedName>
        <fullName evidence="2">DUF4220 domain-containing protein</fullName>
    </recommendedName>
</protein>
<dbReference type="Pfam" id="PF04578">
    <property type="entry name" value="DUF594"/>
    <property type="match status" value="1"/>
</dbReference>
<feature type="domain" description="DUF4220" evidence="2">
    <location>
        <begin position="49"/>
        <end position="412"/>
    </location>
</feature>
<keyword evidence="1" id="KW-0472">Membrane</keyword>
<gene>
    <name evidence="3" type="ORF">ACJRO7_000279</name>
</gene>